<dbReference type="RefSeq" id="WP_232187462.1">
    <property type="nucleotide sequence ID" value="NZ_JAIOAP010000012.1"/>
</dbReference>
<proteinExistence type="predicted"/>
<dbReference type="EMBL" id="JASKHM010000014">
    <property type="protein sequence ID" value="MEQ4485099.1"/>
    <property type="molecule type" value="Genomic_DNA"/>
</dbReference>
<reference evidence="1 2" key="1">
    <citation type="journal article" date="2023" name="Genome Announc.">
        <title>Pan-Genome Analyses of the Genus Cohnella and Proposal of the Novel Species Cohnella silvisoli sp. nov., Isolated from Forest Soil.</title>
        <authorList>
            <person name="Wang C."/>
            <person name="Mao L."/>
            <person name="Bao G."/>
            <person name="Zhu H."/>
        </authorList>
    </citation>
    <scope>NUCLEOTIDE SEQUENCE [LARGE SCALE GENOMIC DNA]</scope>
    <source>
        <strain evidence="1 2">NL03-T5-1</strain>
    </source>
</reference>
<comment type="caution">
    <text evidence="1">The sequence shown here is derived from an EMBL/GenBank/DDBJ whole genome shotgun (WGS) entry which is preliminary data.</text>
</comment>
<dbReference type="Proteomes" id="UP001493487">
    <property type="component" value="Unassembled WGS sequence"/>
</dbReference>
<protein>
    <submittedName>
        <fullName evidence="1">Uncharacterized protein</fullName>
    </submittedName>
</protein>
<name>A0ABV1KYA0_9BACL</name>
<sequence length="82" mass="9595">MGTSTGESKENLSFIGYRTEKVENKINAIRARIQMIDSALRQEEQAILDLYEQKRLFHDRLLLQLEETIEEERSLLDGREAL</sequence>
<evidence type="ECO:0000313" key="1">
    <source>
        <dbReference type="EMBL" id="MEQ4485099.1"/>
    </source>
</evidence>
<organism evidence="1 2">
    <name type="scientific">Cohnella silvisoli</name>
    <dbReference type="NCBI Taxonomy" id="2873699"/>
    <lineage>
        <taxon>Bacteria</taxon>
        <taxon>Bacillati</taxon>
        <taxon>Bacillota</taxon>
        <taxon>Bacilli</taxon>
        <taxon>Bacillales</taxon>
        <taxon>Paenibacillaceae</taxon>
        <taxon>Cohnella</taxon>
    </lineage>
</organism>
<keyword evidence="2" id="KW-1185">Reference proteome</keyword>
<accession>A0ABV1KYA0</accession>
<evidence type="ECO:0000313" key="2">
    <source>
        <dbReference type="Proteomes" id="UP001493487"/>
    </source>
</evidence>
<gene>
    <name evidence="1" type="ORF">QJS35_22170</name>
</gene>